<dbReference type="EMBL" id="CP015772">
    <property type="protein sequence ID" value="ANH83931.1"/>
    <property type="molecule type" value="Genomic_DNA"/>
</dbReference>
<dbReference type="STRING" id="1176587.A8C56_13820"/>
<evidence type="ECO:0000313" key="1">
    <source>
        <dbReference type="EMBL" id="ANH83931.1"/>
    </source>
</evidence>
<keyword evidence="2" id="KW-1185">Reference proteome</keyword>
<organism evidence="1 2">
    <name type="scientific">Niabella ginsenosidivorans</name>
    <dbReference type="NCBI Taxonomy" id="1176587"/>
    <lineage>
        <taxon>Bacteria</taxon>
        <taxon>Pseudomonadati</taxon>
        <taxon>Bacteroidota</taxon>
        <taxon>Chitinophagia</taxon>
        <taxon>Chitinophagales</taxon>
        <taxon>Chitinophagaceae</taxon>
        <taxon>Niabella</taxon>
    </lineage>
</organism>
<dbReference type="SUPFAM" id="SSF51905">
    <property type="entry name" value="FAD/NAD(P)-binding domain"/>
    <property type="match status" value="1"/>
</dbReference>
<protein>
    <submittedName>
        <fullName evidence="1">FAD-dependent oxidoreductase</fullName>
    </submittedName>
</protein>
<dbReference type="PANTHER" id="PTHR42716">
    <property type="entry name" value="L-ASPARTATE OXIDASE"/>
    <property type="match status" value="1"/>
</dbReference>
<evidence type="ECO:0000313" key="2">
    <source>
        <dbReference type="Proteomes" id="UP000077667"/>
    </source>
</evidence>
<dbReference type="GO" id="GO:0009435">
    <property type="term" value="P:NAD+ biosynthetic process"/>
    <property type="evidence" value="ECO:0007669"/>
    <property type="project" value="InterPro"/>
</dbReference>
<dbReference type="InterPro" id="IPR005288">
    <property type="entry name" value="NadB"/>
</dbReference>
<dbReference type="PANTHER" id="PTHR42716:SF1">
    <property type="entry name" value="SLL0471 PROTEIN"/>
    <property type="match status" value="1"/>
</dbReference>
<dbReference type="KEGG" id="nia:A8C56_13820"/>
<dbReference type="Gene3D" id="3.50.50.60">
    <property type="entry name" value="FAD/NAD(P)-binding domain"/>
    <property type="match status" value="1"/>
</dbReference>
<name>A0A1A9IB79_9BACT</name>
<gene>
    <name evidence="1" type="ORF">A8C56_13820</name>
</gene>
<dbReference type="Pfam" id="PF12831">
    <property type="entry name" value="FAD_oxidored"/>
    <property type="match status" value="1"/>
</dbReference>
<dbReference type="AlphaFoldDB" id="A0A1A9IB79"/>
<dbReference type="GO" id="GO:0008734">
    <property type="term" value="F:L-aspartate oxidase activity"/>
    <property type="evidence" value="ECO:0007669"/>
    <property type="project" value="InterPro"/>
</dbReference>
<reference evidence="1 2" key="1">
    <citation type="submission" date="2016-05" db="EMBL/GenBank/DDBJ databases">
        <title>Niabella ginsenosidivorans BS26 whole genome sequencing.</title>
        <authorList>
            <person name="Im W.T."/>
            <person name="Siddiqi M.Z."/>
        </authorList>
    </citation>
    <scope>NUCLEOTIDE SEQUENCE [LARGE SCALE GENOMIC DNA]</scope>
    <source>
        <strain evidence="1 2">BS26</strain>
    </source>
</reference>
<dbReference type="OrthoDB" id="615715at2"/>
<sequence>MKRKHFISSLGVGTGALMGLNNLAAAHKLQKSLTSGTREMKADVVIAGGGMGGCAAALATLRNGLSVVLTEETHWIGGQLTQQGVSCPDEHPWIESFGATKSYLELRARIRAFYTGFYPLSAQAKAARFFNPGNGSVSKLCHEPRVALTVLNSFLLPYLHAGKLELLLRTKVVAADSSGDFVHYMKCRNLDTGQEQVLKAAYFIDATELGDLLPLAGVEYVSGAESKSQTKELHAAEVADPKNNQAFTHCFVLEYREGEDHRIDKPENYNFWKDFIPPLKPSWPGKLLSLYYSSPSTLKPKKLGFDPTGKTTEGVLNLWNYRRIIDHRNFKEGLYKGNLSLINWPQNDYFLGNIIDVDERTFNKQVAKGKELSRSLLYWLQTEVERPDGGQGWPGLLLRTDMLGTADGLAQYPYIRESRRIRPVFRVLEEHVGKENRKQVASAADAGKAASFFDTVGIGYYHIDLHPGTGKNNYIDFDSLPFQIPLGALLPQRVRNLLPANKNIGTTHITNGCYRLHPVEWGIGEAVGAAVAFSLQKKTEPHAIRENEQLLKDFQAYLEAQGVALHWPEEIYK</sequence>
<accession>A0A1A9IB79</accession>
<dbReference type="InterPro" id="IPR036188">
    <property type="entry name" value="FAD/NAD-bd_sf"/>
</dbReference>
<proteinExistence type="predicted"/>
<dbReference type="Proteomes" id="UP000077667">
    <property type="component" value="Chromosome"/>
</dbReference>